<dbReference type="AlphaFoldDB" id="A0A5P9QEN1"/>
<dbReference type="KEGG" id="lxl:KDY119_03251"/>
<feature type="domain" description="Polysaccharide pyruvyl transferase" evidence="1">
    <location>
        <begin position="16"/>
        <end position="236"/>
    </location>
</feature>
<dbReference type="EMBL" id="CP045529">
    <property type="protein sequence ID" value="QFU99716.1"/>
    <property type="molecule type" value="Genomic_DNA"/>
</dbReference>
<dbReference type="OrthoDB" id="2082405at2"/>
<evidence type="ECO:0000259" key="1">
    <source>
        <dbReference type="Pfam" id="PF04230"/>
    </source>
</evidence>
<protein>
    <recommendedName>
        <fullName evidence="1">Polysaccharide pyruvyl transferase domain-containing protein</fullName>
    </recommendedName>
</protein>
<dbReference type="InterPro" id="IPR007345">
    <property type="entry name" value="Polysacch_pyruvyl_Trfase"/>
</dbReference>
<name>A0A5P9QEN1_9MICO</name>
<evidence type="ECO:0000313" key="3">
    <source>
        <dbReference type="Proteomes" id="UP000326702"/>
    </source>
</evidence>
<dbReference type="Proteomes" id="UP000326702">
    <property type="component" value="Chromosome"/>
</dbReference>
<evidence type="ECO:0000313" key="2">
    <source>
        <dbReference type="EMBL" id="QFU99716.1"/>
    </source>
</evidence>
<keyword evidence="3" id="KW-1185">Reference proteome</keyword>
<dbReference type="RefSeq" id="WP_051136324.1">
    <property type="nucleotide sequence ID" value="NZ_BAABIH010000016.1"/>
</dbReference>
<gene>
    <name evidence="2" type="ORF">KDY119_03251</name>
</gene>
<organism evidence="2 3">
    <name type="scientific">Luteimicrobium xylanilyticum</name>
    <dbReference type="NCBI Taxonomy" id="1133546"/>
    <lineage>
        <taxon>Bacteria</taxon>
        <taxon>Bacillati</taxon>
        <taxon>Actinomycetota</taxon>
        <taxon>Actinomycetes</taxon>
        <taxon>Micrococcales</taxon>
        <taxon>Luteimicrobium</taxon>
    </lineage>
</organism>
<reference evidence="2 3" key="1">
    <citation type="submission" date="2019-10" db="EMBL/GenBank/DDBJ databases">
        <title>Genome sequence of Luteimicrobium xylanilyticum HY-24.</title>
        <authorList>
            <person name="Kim D.Y."/>
            <person name="Park H.-Y."/>
        </authorList>
    </citation>
    <scope>NUCLEOTIDE SEQUENCE [LARGE SCALE GENOMIC DNA]</scope>
    <source>
        <strain evidence="2 3">HY-24</strain>
    </source>
</reference>
<accession>A0A5P9QEN1</accession>
<dbReference type="Pfam" id="PF04230">
    <property type="entry name" value="PS_pyruv_trans"/>
    <property type="match status" value="1"/>
</dbReference>
<sequence>MSPFRLFHFDIPTYGNYGDTLLFEAVRQTFEGYGGREGFEVYDTRPLRDAVGPRLVDMINAEADAVVLGGGGLFLSDTNPNRRSGWQWNISIEQLRRLEKPLIVFAVGNNRFYEQPDFAEPFREHLALTVEKSVFFGLRNHGSVRTIREYLPPSLRDRVVYQPCPTTIASSLFPDLADTPAAPGRRIAAQSIVGKRQLRAGFDAEAIYAAQARVLARLASEGWDVRSVPFSRADLRFGEVLAEHGVDAPETRLFGVRDAMFRGLEVLRESPTFLGTRGHAQMVPFGMGAVPVSLDVHPKTGYFASDLGHPEWALDPRDAGFEENLYRTLHDVDERGDELRAELAGTRERFHRLTIENVAGIHRELGGAAVAAEHVPFTPAERHLALRGFRASADRSASEGALRTVRAELATAREQASPAPAPVAPAATVNPPLRPATAPFLVRAARKAKRTLVR</sequence>
<proteinExistence type="predicted"/>